<proteinExistence type="predicted"/>
<dbReference type="RefSeq" id="XP_007750424.1">
    <property type="nucleotide sequence ID" value="XM_007752234.1"/>
</dbReference>
<protein>
    <recommendedName>
        <fullName evidence="4">Prion-inhibition and propagation HeLo domain-containing protein</fullName>
    </recommendedName>
</protein>
<comment type="caution">
    <text evidence="2">The sequence shown here is derived from an EMBL/GenBank/DDBJ whole genome shotgun (WGS) entry which is preliminary data.</text>
</comment>
<feature type="signal peptide" evidence="1">
    <location>
        <begin position="1"/>
        <end position="19"/>
    </location>
</feature>
<dbReference type="GeneID" id="19196351"/>
<organism evidence="2 3">
    <name type="scientific">Cladophialophora psammophila CBS 110553</name>
    <dbReference type="NCBI Taxonomy" id="1182543"/>
    <lineage>
        <taxon>Eukaryota</taxon>
        <taxon>Fungi</taxon>
        <taxon>Dikarya</taxon>
        <taxon>Ascomycota</taxon>
        <taxon>Pezizomycotina</taxon>
        <taxon>Eurotiomycetes</taxon>
        <taxon>Chaetothyriomycetidae</taxon>
        <taxon>Chaetothyriales</taxon>
        <taxon>Herpotrichiellaceae</taxon>
        <taxon>Cladophialophora</taxon>
    </lineage>
</organism>
<feature type="chain" id="PRO_5004931166" description="Prion-inhibition and propagation HeLo domain-containing protein" evidence="1">
    <location>
        <begin position="20"/>
        <end position="249"/>
    </location>
</feature>
<name>W9WFL6_9EURO</name>
<evidence type="ECO:0000313" key="3">
    <source>
        <dbReference type="Proteomes" id="UP000019471"/>
    </source>
</evidence>
<dbReference type="EMBL" id="AMGX01000027">
    <property type="protein sequence ID" value="EXJ63341.1"/>
    <property type="molecule type" value="Genomic_DNA"/>
</dbReference>
<evidence type="ECO:0008006" key="4">
    <source>
        <dbReference type="Google" id="ProtNLM"/>
    </source>
</evidence>
<accession>W9WFL6</accession>
<dbReference type="PANTHER" id="PTHR35186">
    <property type="entry name" value="ANK_REP_REGION DOMAIN-CONTAINING PROTEIN"/>
    <property type="match status" value="1"/>
</dbReference>
<dbReference type="OrthoDB" id="3565018at2759"/>
<reference evidence="2 3" key="1">
    <citation type="submission" date="2013-03" db="EMBL/GenBank/DDBJ databases">
        <title>The Genome Sequence of Cladophialophora psammophila CBS 110553.</title>
        <authorList>
            <consortium name="The Broad Institute Genomics Platform"/>
            <person name="Cuomo C."/>
            <person name="de Hoog S."/>
            <person name="Gorbushina A."/>
            <person name="Walker B."/>
            <person name="Young S.K."/>
            <person name="Zeng Q."/>
            <person name="Gargeya S."/>
            <person name="Fitzgerald M."/>
            <person name="Haas B."/>
            <person name="Abouelleil A."/>
            <person name="Allen A.W."/>
            <person name="Alvarado L."/>
            <person name="Arachchi H.M."/>
            <person name="Berlin A.M."/>
            <person name="Chapman S.B."/>
            <person name="Gainer-Dewar J."/>
            <person name="Goldberg J."/>
            <person name="Griggs A."/>
            <person name="Gujja S."/>
            <person name="Hansen M."/>
            <person name="Howarth C."/>
            <person name="Imamovic A."/>
            <person name="Ireland A."/>
            <person name="Larimer J."/>
            <person name="McCowan C."/>
            <person name="Murphy C."/>
            <person name="Pearson M."/>
            <person name="Poon T.W."/>
            <person name="Priest M."/>
            <person name="Roberts A."/>
            <person name="Saif S."/>
            <person name="Shea T."/>
            <person name="Sisk P."/>
            <person name="Sykes S."/>
            <person name="Wortman J."/>
            <person name="Nusbaum C."/>
            <person name="Birren B."/>
        </authorList>
    </citation>
    <scope>NUCLEOTIDE SEQUENCE [LARGE SCALE GENOMIC DNA]</scope>
    <source>
        <strain evidence="2 3">CBS 110553</strain>
    </source>
</reference>
<dbReference type="Proteomes" id="UP000019471">
    <property type="component" value="Unassembled WGS sequence"/>
</dbReference>
<keyword evidence="1" id="KW-0732">Signal</keyword>
<dbReference type="AlphaFoldDB" id="W9WFL6"/>
<sequence length="249" mass="28435">MLIEIAGLVLGALPLFISAAEHYRDSFALVKRALKKKQFPQQYKDELALQRTLLCLYIKAVVGKTSLLLATQAELVDDFQGDAWRRPEVVKELSNELGKASQPFITLLTSILRLWRSNSGLMVAAVVRQMTMSQVPYLFRVPAQQLTFDKVHKPQQLYLEAVTDTSESAREHIWSRTKFSWKHADRLNLLAELKSYNSALKKLGTAVNHAKPYERKQQTRRANTTFRLPADTERLYEVICKACSCQPLK</sequence>
<gene>
    <name evidence="2" type="ORF">A1O5_11662</name>
</gene>
<evidence type="ECO:0000256" key="1">
    <source>
        <dbReference type="SAM" id="SignalP"/>
    </source>
</evidence>
<keyword evidence="3" id="KW-1185">Reference proteome</keyword>
<evidence type="ECO:0000313" key="2">
    <source>
        <dbReference type="EMBL" id="EXJ63341.1"/>
    </source>
</evidence>
<dbReference type="PANTHER" id="PTHR35186:SF4">
    <property type="entry name" value="PRION-INHIBITION AND PROPAGATION HELO DOMAIN-CONTAINING PROTEIN"/>
    <property type="match status" value="1"/>
</dbReference>
<dbReference type="STRING" id="1182543.W9WFL6"/>
<dbReference type="HOGENOM" id="CLU_1115653_0_0_1"/>